<evidence type="ECO:0000313" key="1">
    <source>
        <dbReference type="EMBL" id="HHJ80733.1"/>
    </source>
</evidence>
<dbReference type="AlphaFoldDB" id="A0A832J8H2"/>
<dbReference type="EMBL" id="DRNF01000241">
    <property type="protein sequence ID" value="HHJ80733.1"/>
    <property type="molecule type" value="Genomic_DNA"/>
</dbReference>
<accession>A0A832J8H2</accession>
<protein>
    <submittedName>
        <fullName evidence="1">Uncharacterized protein</fullName>
    </submittedName>
</protein>
<reference evidence="1" key="1">
    <citation type="journal article" date="2020" name="mSystems">
        <title>Genome- and Community-Level Interaction Insights into Carbon Utilization and Element Cycling Functions of Hydrothermarchaeota in Hydrothermal Sediment.</title>
        <authorList>
            <person name="Zhou Z."/>
            <person name="Liu Y."/>
            <person name="Xu W."/>
            <person name="Pan J."/>
            <person name="Luo Z.H."/>
            <person name="Li M."/>
        </authorList>
    </citation>
    <scope>NUCLEOTIDE SEQUENCE [LARGE SCALE GENOMIC DNA]</scope>
    <source>
        <strain evidence="1">HyVt-505</strain>
    </source>
</reference>
<gene>
    <name evidence="1" type="ORF">ENJ65_03775</name>
</gene>
<name>A0A832J8H2_9GAMM</name>
<proteinExistence type="predicted"/>
<comment type="caution">
    <text evidence="1">The sequence shown here is derived from an EMBL/GenBank/DDBJ whole genome shotgun (WGS) entry which is preliminary data.</text>
</comment>
<organism evidence="1">
    <name type="scientific">Candidatus Tenderia electrophaga</name>
    <dbReference type="NCBI Taxonomy" id="1748243"/>
    <lineage>
        <taxon>Bacteria</taxon>
        <taxon>Pseudomonadati</taxon>
        <taxon>Pseudomonadota</taxon>
        <taxon>Gammaproteobacteria</taxon>
        <taxon>Candidatus Tenderiales</taxon>
        <taxon>Candidatus Tenderiaceae</taxon>
        <taxon>Candidatus Tenderia</taxon>
    </lineage>
</organism>
<sequence length="330" mass="34960">MSDAALEVLKKSADSDFSNDTVFPTLTITSITGVTNFEDVMANTGVTDEGQDKYITSDTAVKISGTVLGGLAQLAGSVVDNLNVYTPGGHYAAPINNQAGSGDGTFTVTVPIQQGENMVVLLASASNSLSHWAAFELDIIESTASPAALTVTLNWAQGNSDVDIYIREPGGELGETGDTVYYQNKRSSGSGYPYLDFDNTSGFGPGHYIAKSGDVTRYSGGGDATSLYGDYVARVHYYADHDSDPDNTQPISWTVNWRYLGFCADPCTDPEATGIWFEGVKSGQLSTANSSSCCNIDNSGGAWSSSFDISYPKPDPDDYAIPEPAELMLP</sequence>
<dbReference type="Proteomes" id="UP000885832">
    <property type="component" value="Unassembled WGS sequence"/>
</dbReference>